<accession>A0A6M1TGD0</accession>
<keyword evidence="1" id="KW-1133">Transmembrane helix</keyword>
<comment type="caution">
    <text evidence="2">The sequence shown here is derived from an EMBL/GenBank/DDBJ whole genome shotgun (WGS) entry which is preliminary data.</text>
</comment>
<organism evidence="2 3">
    <name type="scientific">Fodinibius halophilus</name>
    <dbReference type="NCBI Taxonomy" id="1736908"/>
    <lineage>
        <taxon>Bacteria</taxon>
        <taxon>Pseudomonadati</taxon>
        <taxon>Balneolota</taxon>
        <taxon>Balneolia</taxon>
        <taxon>Balneolales</taxon>
        <taxon>Balneolaceae</taxon>
        <taxon>Fodinibius</taxon>
    </lineage>
</organism>
<feature type="transmembrane region" description="Helical" evidence="1">
    <location>
        <begin position="137"/>
        <end position="157"/>
    </location>
</feature>
<reference evidence="2 3" key="1">
    <citation type="submission" date="2020-02" db="EMBL/GenBank/DDBJ databases">
        <title>Aliifodinibius halophilus 2W32, complete genome.</title>
        <authorList>
            <person name="Li Y."/>
            <person name="Wu S."/>
        </authorList>
    </citation>
    <scope>NUCLEOTIDE SEQUENCE [LARGE SCALE GENOMIC DNA]</scope>
    <source>
        <strain evidence="2 3">2W32</strain>
    </source>
</reference>
<dbReference type="AlphaFoldDB" id="A0A6M1TGD0"/>
<dbReference type="RefSeq" id="WP_165266708.1">
    <property type="nucleotide sequence ID" value="NZ_JAALLS010000004.1"/>
</dbReference>
<evidence type="ECO:0000313" key="2">
    <source>
        <dbReference type="EMBL" id="NGP87710.1"/>
    </source>
</evidence>
<keyword evidence="3" id="KW-1185">Reference proteome</keyword>
<dbReference type="PANTHER" id="PTHR34219">
    <property type="entry name" value="IRON-REGULATED INNER MEMBRANE PROTEIN-RELATED"/>
    <property type="match status" value="1"/>
</dbReference>
<evidence type="ECO:0000256" key="1">
    <source>
        <dbReference type="SAM" id="Phobius"/>
    </source>
</evidence>
<sequence>MVKQNLLSIHKWLGLLAGIFILIMGISGSIIVFDDEIDDLINHEIITQPNSTQPVSVDKAYSSIVNTHPNWEIRFTNIPEQANRVIEAEIRRPNDRRYLYLHPVSGKILLDKASKTNFTHWMLKLHYSLHAGVIGETILFVAALMFIGSLITGIWFYRKAIWRVCTFKIYPRFRDLKSTSSELHRTIGVWALLFNFITALTGTIILFTIVSAHLTSKGPEPIPDPPSINVSIDSLLNKAVESYPGFDPSYLMLPKQEGGTIRFYGHTDTDWPIHYRFSNYLQFNPNDGTLVHAFFIKDKPIEMHLLSFIYPLHFGNWGGIIIKILYSLFGIAPAILSITGFIIWQKRNSKKKTIKQNRQKERLAA</sequence>
<dbReference type="Proteomes" id="UP000479132">
    <property type="component" value="Unassembled WGS sequence"/>
</dbReference>
<dbReference type="EMBL" id="JAALLS010000004">
    <property type="protein sequence ID" value="NGP87710.1"/>
    <property type="molecule type" value="Genomic_DNA"/>
</dbReference>
<evidence type="ECO:0000313" key="3">
    <source>
        <dbReference type="Proteomes" id="UP000479132"/>
    </source>
</evidence>
<proteinExistence type="predicted"/>
<dbReference type="InterPro" id="IPR005625">
    <property type="entry name" value="PepSY-ass_TM"/>
</dbReference>
<dbReference type="PANTHER" id="PTHR34219:SF8">
    <property type="entry name" value="PEPSY DOMAIN-CONTAINING PROTEIN"/>
    <property type="match status" value="1"/>
</dbReference>
<gene>
    <name evidence="2" type="ORF">G3569_05035</name>
</gene>
<keyword evidence="1" id="KW-0472">Membrane</keyword>
<dbReference type="Pfam" id="PF03929">
    <property type="entry name" value="PepSY_TM"/>
    <property type="match status" value="1"/>
</dbReference>
<feature type="transmembrane region" description="Helical" evidence="1">
    <location>
        <begin position="12"/>
        <end position="33"/>
    </location>
</feature>
<name>A0A6M1TGD0_9BACT</name>
<feature type="transmembrane region" description="Helical" evidence="1">
    <location>
        <begin position="320"/>
        <end position="344"/>
    </location>
</feature>
<keyword evidence="1" id="KW-0812">Transmembrane</keyword>
<feature type="transmembrane region" description="Helical" evidence="1">
    <location>
        <begin position="187"/>
        <end position="210"/>
    </location>
</feature>
<protein>
    <submittedName>
        <fullName evidence="2">PepSY domain-containing protein</fullName>
    </submittedName>
</protein>